<dbReference type="CDD" id="cd08022">
    <property type="entry name" value="M28_PSMA_like"/>
    <property type="match status" value="1"/>
</dbReference>
<feature type="chain" id="PRO_5042107442" evidence="2">
    <location>
        <begin position="19"/>
        <end position="701"/>
    </location>
</feature>
<dbReference type="Gene3D" id="3.50.30.30">
    <property type="match status" value="1"/>
</dbReference>
<accession>A0AAD5TUA6</accession>
<dbReference type="Pfam" id="PF02225">
    <property type="entry name" value="PA"/>
    <property type="match status" value="1"/>
</dbReference>
<dbReference type="Pfam" id="PF04253">
    <property type="entry name" value="TFR_dimer"/>
    <property type="match status" value="1"/>
</dbReference>
<evidence type="ECO:0000256" key="2">
    <source>
        <dbReference type="SAM" id="SignalP"/>
    </source>
</evidence>
<dbReference type="EMBL" id="JADGJW010001214">
    <property type="protein sequence ID" value="KAJ3205320.1"/>
    <property type="molecule type" value="Genomic_DNA"/>
</dbReference>
<evidence type="ECO:0000259" key="4">
    <source>
        <dbReference type="Pfam" id="PF04253"/>
    </source>
</evidence>
<dbReference type="InterPro" id="IPR036757">
    <property type="entry name" value="TFR-like_dimer_dom_sf"/>
</dbReference>
<dbReference type="InterPro" id="IPR003137">
    <property type="entry name" value="PA_domain"/>
</dbReference>
<dbReference type="InterPro" id="IPR007484">
    <property type="entry name" value="Peptidase_M28"/>
</dbReference>
<keyword evidence="2" id="KW-0732">Signal</keyword>
<dbReference type="Proteomes" id="UP001211065">
    <property type="component" value="Unassembled WGS sequence"/>
</dbReference>
<dbReference type="AlphaFoldDB" id="A0AAD5TUA6"/>
<evidence type="ECO:0000259" key="3">
    <source>
        <dbReference type="Pfam" id="PF02225"/>
    </source>
</evidence>
<dbReference type="InterPro" id="IPR039373">
    <property type="entry name" value="Peptidase_M28B"/>
</dbReference>
<dbReference type="SUPFAM" id="SSF47672">
    <property type="entry name" value="Transferrin receptor-like dimerisation domain"/>
    <property type="match status" value="1"/>
</dbReference>
<organism evidence="6 7">
    <name type="scientific">Clydaea vesicula</name>
    <dbReference type="NCBI Taxonomy" id="447962"/>
    <lineage>
        <taxon>Eukaryota</taxon>
        <taxon>Fungi</taxon>
        <taxon>Fungi incertae sedis</taxon>
        <taxon>Chytridiomycota</taxon>
        <taxon>Chytridiomycota incertae sedis</taxon>
        <taxon>Chytridiomycetes</taxon>
        <taxon>Lobulomycetales</taxon>
        <taxon>Lobulomycetaceae</taxon>
        <taxon>Clydaea</taxon>
    </lineage>
</organism>
<dbReference type="PANTHER" id="PTHR10404">
    <property type="entry name" value="N-ACETYLATED-ALPHA-LINKED ACIDIC DIPEPTIDASE"/>
    <property type="match status" value="1"/>
</dbReference>
<name>A0AAD5TUA6_9FUNG</name>
<feature type="domain" description="Transferrin receptor-like dimerisation" evidence="4">
    <location>
        <begin position="564"/>
        <end position="698"/>
    </location>
</feature>
<feature type="signal peptide" evidence="2">
    <location>
        <begin position="1"/>
        <end position="18"/>
    </location>
</feature>
<dbReference type="SUPFAM" id="SSF52025">
    <property type="entry name" value="PA domain"/>
    <property type="match status" value="1"/>
</dbReference>
<dbReference type="CDD" id="cd02121">
    <property type="entry name" value="PA_GCPII_like"/>
    <property type="match status" value="1"/>
</dbReference>
<feature type="domain" description="Peptidase M28" evidence="5">
    <location>
        <begin position="316"/>
        <end position="507"/>
    </location>
</feature>
<reference evidence="6" key="1">
    <citation type="submission" date="2020-05" db="EMBL/GenBank/DDBJ databases">
        <title>Phylogenomic resolution of chytrid fungi.</title>
        <authorList>
            <person name="Stajich J.E."/>
            <person name="Amses K."/>
            <person name="Simmons R."/>
            <person name="Seto K."/>
            <person name="Myers J."/>
            <person name="Bonds A."/>
            <person name="Quandt C.A."/>
            <person name="Barry K."/>
            <person name="Liu P."/>
            <person name="Grigoriev I."/>
            <person name="Longcore J.E."/>
            <person name="James T.Y."/>
        </authorList>
    </citation>
    <scope>NUCLEOTIDE SEQUENCE</scope>
    <source>
        <strain evidence="6">JEL0476</strain>
    </source>
</reference>
<dbReference type="InterPro" id="IPR007365">
    <property type="entry name" value="TFR-like_dimer_dom"/>
</dbReference>
<comment type="similarity">
    <text evidence="1">Belongs to the peptidase M28 family. M28B subfamily.</text>
</comment>
<sequence>MFKIRILLLFFTVGIVFSKLSSIEKKLFKSFSLSRAKKNLKKLTSIAHIAGSKNDKILVDWTVDQFKSYGLNDVTVEEYWPLINFPAKRSLTLLKPTHFEASLTEDVIDSDKTSRDQNAVPTFHGYGGSGDVTGKLIYVNYGSIDDFRQLKDLGVDFKGSICIVKYGGMFRGVKVRAAELAGCAGCIIYSDPFDDGFVKGKVYPEGPWRPPTSVQRGSVQYNHVYQGDALTPGKPALKNATRLPFDDANIPKIPSLPISYADAEPLLKALVGSGHKALDIGKEWQGGLKFDYFTGPGEATVRLNVNQDYKIRPIWNVIVKIEGEDTSKIVLAGNHRDAWVFGAVDPNSGTAALLETGKGLGDLLKTGWKPKRSIWLCSWDAEEYGLIGSTEFVENHIDELKEKGVTYINVDTSMGDNFASSATPNLSNLIRDVTKDVKHHKFPEFSVYDKWLESSKEKSPFGLVTPVGGLGAGSDFVPFLQHAGISSISLEFRGEYGVYHSNYDSFYWIKETQGFKSLITTAEIYSLTLLRLSDSEVVPMSPLHYWLELFKYSTDLVNILPIEVSIKKLLESVEVFKLNSLRFEDRLKSINDNKKRELNFQKEENINYFNTEQENFKLINEKLIFLERKFCLFKDGIGKRRKWYKHFIYAPGEWAGYDLEYYPSIREVLSIKGENRIQTMQYEVDKLAGIIKVAADYLGSS</sequence>
<feature type="domain" description="PA" evidence="3">
    <location>
        <begin position="132"/>
        <end position="219"/>
    </location>
</feature>
<evidence type="ECO:0000313" key="7">
    <source>
        <dbReference type="Proteomes" id="UP001211065"/>
    </source>
</evidence>
<proteinExistence type="inferred from homology"/>
<dbReference type="InterPro" id="IPR046450">
    <property type="entry name" value="PA_dom_sf"/>
</dbReference>
<dbReference type="Gene3D" id="1.20.930.40">
    <property type="entry name" value="Transferrin receptor-like, dimerisation domain"/>
    <property type="match status" value="1"/>
</dbReference>
<dbReference type="SUPFAM" id="SSF53187">
    <property type="entry name" value="Zn-dependent exopeptidases"/>
    <property type="match status" value="1"/>
</dbReference>
<evidence type="ECO:0000259" key="5">
    <source>
        <dbReference type="Pfam" id="PF04389"/>
    </source>
</evidence>
<dbReference type="GO" id="GO:0004180">
    <property type="term" value="F:carboxypeptidase activity"/>
    <property type="evidence" value="ECO:0007669"/>
    <property type="project" value="TreeGrafter"/>
</dbReference>
<comment type="caution">
    <text evidence="6">The sequence shown here is derived from an EMBL/GenBank/DDBJ whole genome shotgun (WGS) entry which is preliminary data.</text>
</comment>
<evidence type="ECO:0000313" key="6">
    <source>
        <dbReference type="EMBL" id="KAJ3205320.1"/>
    </source>
</evidence>
<dbReference type="FunFam" id="3.50.30.30:FF:000008">
    <property type="entry name" value="Glutamate carboxypeptidase 2"/>
    <property type="match status" value="1"/>
</dbReference>
<dbReference type="PANTHER" id="PTHR10404:SF46">
    <property type="entry name" value="VACUOLAR PROTEIN SORTING-ASSOCIATED PROTEIN 70"/>
    <property type="match status" value="1"/>
</dbReference>
<dbReference type="FunFam" id="3.40.630.10:FF:000101">
    <property type="entry name" value="N-acetylated alpha-linked acidic dipeptidase like 1"/>
    <property type="match status" value="1"/>
</dbReference>
<dbReference type="Gene3D" id="3.40.630.10">
    <property type="entry name" value="Zn peptidases"/>
    <property type="match status" value="1"/>
</dbReference>
<gene>
    <name evidence="6" type="ORF">HK099_000863</name>
</gene>
<dbReference type="Pfam" id="PF04389">
    <property type="entry name" value="Peptidase_M28"/>
    <property type="match status" value="1"/>
</dbReference>
<evidence type="ECO:0000256" key="1">
    <source>
        <dbReference type="ARBA" id="ARBA00005634"/>
    </source>
</evidence>
<protein>
    <submittedName>
        <fullName evidence="6">Uncharacterized protein</fullName>
    </submittedName>
</protein>
<keyword evidence="7" id="KW-1185">Reference proteome</keyword>